<reference evidence="4" key="1">
    <citation type="journal article" date="2014" name="Int. J. Syst. Evol. Microbiol.">
        <title>Complete genome sequence of Corynebacterium casei LMG S-19264T (=DSM 44701T), isolated from a smear-ripened cheese.</title>
        <authorList>
            <consortium name="US DOE Joint Genome Institute (JGI-PGF)"/>
            <person name="Walter F."/>
            <person name="Albersmeier A."/>
            <person name="Kalinowski J."/>
            <person name="Ruckert C."/>
        </authorList>
    </citation>
    <scope>NUCLEOTIDE SEQUENCE</scope>
    <source>
        <strain evidence="4">JCM 4790</strain>
    </source>
</reference>
<dbReference type="Gene3D" id="2.180.10.10">
    <property type="entry name" value="RHS repeat-associated core"/>
    <property type="match status" value="1"/>
</dbReference>
<keyword evidence="1" id="KW-0677">Repeat</keyword>
<keyword evidence="5" id="KW-1185">Reference proteome</keyword>
<dbReference type="Pfam" id="PF25023">
    <property type="entry name" value="TEN_YD-shell"/>
    <property type="match status" value="1"/>
</dbReference>
<dbReference type="AlphaFoldDB" id="A0A918P4Q5"/>
<sequence length="780" mass="84118">MYRLLRLLLLPTWHYFLWNLTSQSLGVQHQGEAPAGNVTQISDTTTLAGTGKADTQCFTYDGHQRLTEAWTPADANCAPENRTTANLGGAAPYWTGYTYNTAGQRATETTYTANGSTTATYCYKAGTEQPHALLATITTGSCTDATTEHAYDAAGNTTKRPDGSTTQNLDWNEEGKLSRLTEDPNGAARATDYLYGADGNLLIRRNTSSAGETVLYLGATEVHLKAGKTWANRYYSHAGSTVALRSNETGTEKITYLSGDHHGTSTIAITSDTQALTKRYQTPFGAERGSSAGNWPDDKGFLGKTADTDTGLTHIGAREYDPIIGQFISVDPVLAPELPQTLNGYSYAGNNPVTFSDPTGLRLDDGTGHSEPIPDSRGNVPKGTGVPRGGTGPGGCYYNCGAPSQNPTEVGYDEAVQNEVRAVQLLIYGAVAEYADSTKQYKAWLDGYRKDLQRYRSLDSNGAMATAVNVCYVHEDIGCSQDLKNYFYDVELARVARAGLYEDTGPRLGQLLKPGSPVKKALSGCKCFLADTDVLMADGTTKDIEDIEVGDKVEATDPETGETGARTVTRRIVTTDDKKFNVLSIATEDGVERLTATHEHPFWSPSEDAWVTAGDLAPGMTLLTDDGDTVIVTGNRAYTSHATTYNLTVDELHTYYVLAGQTPVLVHNANCGPGTKFDVPTEPGVYSIHLKDGTTYVGSSTTSIRERVNKSMRSKHAVRKAGYTADDIANVTYFTLPSGTSKTAIRRMEQTMMEGVKARGGTLLNRRDPEIDVPIGGYLP</sequence>
<evidence type="ECO:0000256" key="1">
    <source>
        <dbReference type="ARBA" id="ARBA00022737"/>
    </source>
</evidence>
<dbReference type="CDD" id="cd00081">
    <property type="entry name" value="Hint"/>
    <property type="match status" value="1"/>
</dbReference>
<dbReference type="InterPro" id="IPR022385">
    <property type="entry name" value="Rhs_assc_core"/>
</dbReference>
<dbReference type="InterPro" id="IPR056823">
    <property type="entry name" value="TEN-like_YD-shell"/>
</dbReference>
<dbReference type="InterPro" id="IPR003587">
    <property type="entry name" value="Hint_dom_N"/>
</dbReference>
<evidence type="ECO:0000313" key="4">
    <source>
        <dbReference type="EMBL" id="GGY19026.1"/>
    </source>
</evidence>
<dbReference type="SMART" id="SM00306">
    <property type="entry name" value="HintN"/>
    <property type="match status" value="1"/>
</dbReference>
<dbReference type="InterPro" id="IPR000305">
    <property type="entry name" value="GIY-YIG_endonuc"/>
</dbReference>
<dbReference type="Gene3D" id="2.170.16.10">
    <property type="entry name" value="Hedgehog/Intein (Hint) domain"/>
    <property type="match status" value="1"/>
</dbReference>
<reference evidence="4" key="2">
    <citation type="submission" date="2020-09" db="EMBL/GenBank/DDBJ databases">
        <authorList>
            <person name="Sun Q."/>
            <person name="Ohkuma M."/>
        </authorList>
    </citation>
    <scope>NUCLEOTIDE SEQUENCE</scope>
    <source>
        <strain evidence="4">JCM 4790</strain>
    </source>
</reference>
<evidence type="ECO:0000313" key="5">
    <source>
        <dbReference type="Proteomes" id="UP000619244"/>
    </source>
</evidence>
<dbReference type="InterPro" id="IPR030934">
    <property type="entry name" value="Intein_C"/>
</dbReference>
<feature type="region of interest" description="Disordered" evidence="2">
    <location>
        <begin position="365"/>
        <end position="388"/>
    </location>
</feature>
<dbReference type="NCBIfam" id="TIGR03696">
    <property type="entry name" value="Rhs_assc_core"/>
    <property type="match status" value="1"/>
</dbReference>
<dbReference type="SUPFAM" id="SSF51294">
    <property type="entry name" value="Hedgehog/intein (Hint) domain"/>
    <property type="match status" value="1"/>
</dbReference>
<dbReference type="RefSeq" id="WP_190195371.1">
    <property type="nucleotide sequence ID" value="NZ_BMVU01000139.1"/>
</dbReference>
<dbReference type="Pfam" id="PF07591">
    <property type="entry name" value="PT-HINT"/>
    <property type="match status" value="1"/>
</dbReference>
<dbReference type="InterPro" id="IPR050708">
    <property type="entry name" value="T6SS_VgrG/RHS"/>
</dbReference>
<dbReference type="InterPro" id="IPR036844">
    <property type="entry name" value="Hint_dom_sf"/>
</dbReference>
<feature type="domain" description="GIY-YIG" evidence="3">
    <location>
        <begin position="681"/>
        <end position="766"/>
    </location>
</feature>
<organism evidence="4 5">
    <name type="scientific">Streptomyces minutiscleroticus</name>
    <dbReference type="NCBI Taxonomy" id="68238"/>
    <lineage>
        <taxon>Bacteria</taxon>
        <taxon>Bacillati</taxon>
        <taxon>Actinomycetota</taxon>
        <taxon>Actinomycetes</taxon>
        <taxon>Kitasatosporales</taxon>
        <taxon>Streptomycetaceae</taxon>
        <taxon>Streptomyces</taxon>
    </lineage>
</organism>
<dbReference type="EMBL" id="BMVU01000139">
    <property type="protein sequence ID" value="GGY19026.1"/>
    <property type="molecule type" value="Genomic_DNA"/>
</dbReference>
<dbReference type="PROSITE" id="PS50164">
    <property type="entry name" value="GIY_YIG"/>
    <property type="match status" value="1"/>
</dbReference>
<gene>
    <name evidence="4" type="ORF">GCM10010358_82500</name>
</gene>
<dbReference type="PROSITE" id="PS50817">
    <property type="entry name" value="INTEIN_N_TER"/>
    <property type="match status" value="1"/>
</dbReference>
<dbReference type="PANTHER" id="PTHR32305:SF17">
    <property type="entry name" value="TRNA NUCLEASE WAPA"/>
    <property type="match status" value="1"/>
</dbReference>
<evidence type="ECO:0000259" key="3">
    <source>
        <dbReference type="PROSITE" id="PS50164"/>
    </source>
</evidence>
<proteinExistence type="predicted"/>
<protein>
    <recommendedName>
        <fullName evidence="3">GIY-YIG domain-containing protein</fullName>
    </recommendedName>
</protein>
<dbReference type="GO" id="GO:0016539">
    <property type="term" value="P:intein-mediated protein splicing"/>
    <property type="evidence" value="ECO:0007669"/>
    <property type="project" value="InterPro"/>
</dbReference>
<comment type="caution">
    <text evidence="4">The sequence shown here is derived from an EMBL/GenBank/DDBJ whole genome shotgun (WGS) entry which is preliminary data.</text>
</comment>
<evidence type="ECO:0000256" key="2">
    <source>
        <dbReference type="SAM" id="MobiDB-lite"/>
    </source>
</evidence>
<name>A0A918P4Q5_9ACTN</name>
<feature type="compositionally biased region" description="Basic and acidic residues" evidence="2">
    <location>
        <begin position="365"/>
        <end position="374"/>
    </location>
</feature>
<accession>A0A918P4Q5</accession>
<dbReference type="PANTHER" id="PTHR32305">
    <property type="match status" value="1"/>
</dbReference>
<dbReference type="Proteomes" id="UP000619244">
    <property type="component" value="Unassembled WGS sequence"/>
</dbReference>
<dbReference type="NCBIfam" id="TIGR01443">
    <property type="entry name" value="intein_Cterm"/>
    <property type="match status" value="1"/>
</dbReference>
<dbReference type="InterPro" id="IPR006141">
    <property type="entry name" value="Intein_N"/>
</dbReference>